<dbReference type="InterPro" id="IPR015943">
    <property type="entry name" value="WD40/YVTN_repeat-like_dom_sf"/>
</dbReference>
<keyword evidence="5 6" id="KW-0539">Nucleus</keyword>
<feature type="compositionally biased region" description="Acidic residues" evidence="7">
    <location>
        <begin position="550"/>
        <end position="565"/>
    </location>
</feature>
<dbReference type="GO" id="GO:0043527">
    <property type="term" value="C:tRNA methyltransferase complex"/>
    <property type="evidence" value="ECO:0007669"/>
    <property type="project" value="TreeGrafter"/>
</dbReference>
<comment type="function">
    <text evidence="6">Required for the formation of N(7)-methylguanine at position 46 (m7G46) in tRNA. In the complex, it is required to stabilize and induce conformational changes of the catalytic subunit.</text>
</comment>
<evidence type="ECO:0000256" key="7">
    <source>
        <dbReference type="SAM" id="MobiDB-lite"/>
    </source>
</evidence>
<comment type="caution">
    <text evidence="8">The sequence shown here is derived from an EMBL/GenBank/DDBJ whole genome shotgun (WGS) entry which is preliminary data.</text>
</comment>
<keyword evidence="2 6" id="KW-0853">WD repeat</keyword>
<evidence type="ECO:0000256" key="2">
    <source>
        <dbReference type="ARBA" id="ARBA00022574"/>
    </source>
</evidence>
<gene>
    <name evidence="8" type="ORF">A1O7_09901</name>
</gene>
<dbReference type="Gene3D" id="2.130.10.10">
    <property type="entry name" value="YVTN repeat-like/Quinoprotein amine dehydrogenase"/>
    <property type="match status" value="1"/>
</dbReference>
<dbReference type="UniPathway" id="UPA00989"/>
<evidence type="ECO:0000256" key="3">
    <source>
        <dbReference type="ARBA" id="ARBA00022694"/>
    </source>
</evidence>
<accession>W9VNI2</accession>
<evidence type="ECO:0000256" key="5">
    <source>
        <dbReference type="ARBA" id="ARBA00023242"/>
    </source>
</evidence>
<dbReference type="GO" id="GO:0106004">
    <property type="term" value="P:tRNA (guanine-N7)-methylation"/>
    <property type="evidence" value="ECO:0007669"/>
    <property type="project" value="UniProtKB-UniRule"/>
</dbReference>
<dbReference type="RefSeq" id="XP_007762075.1">
    <property type="nucleotide sequence ID" value="XM_007763885.1"/>
</dbReference>
<dbReference type="AlphaFoldDB" id="W9VNI2"/>
<keyword evidence="3 6" id="KW-0819">tRNA processing</keyword>
<feature type="compositionally biased region" description="Polar residues" evidence="7">
    <location>
        <begin position="45"/>
        <end position="62"/>
    </location>
</feature>
<dbReference type="VEuPathDB" id="FungiDB:A1O7_09901"/>
<dbReference type="GeneID" id="19184460"/>
<feature type="region of interest" description="Disordered" evidence="7">
    <location>
        <begin position="40"/>
        <end position="74"/>
    </location>
</feature>
<dbReference type="STRING" id="1182544.W9VNI2"/>
<dbReference type="SUPFAM" id="SSF50978">
    <property type="entry name" value="WD40 repeat-like"/>
    <property type="match status" value="1"/>
</dbReference>
<dbReference type="Proteomes" id="UP000019473">
    <property type="component" value="Unassembled WGS sequence"/>
</dbReference>
<dbReference type="GO" id="GO:0005634">
    <property type="term" value="C:nucleus"/>
    <property type="evidence" value="ECO:0007669"/>
    <property type="project" value="UniProtKB-SubCell"/>
</dbReference>
<comment type="similarity">
    <text evidence="6">Belongs to the WD repeat TRM82 family.</text>
</comment>
<comment type="subcellular location">
    <subcellularLocation>
        <location evidence="1 6">Nucleus</location>
    </subcellularLocation>
</comment>
<dbReference type="PANTHER" id="PTHR16288:SF0">
    <property type="entry name" value="TRNA (GUANINE-N(7)-)-METHYLTRANSFERASE NON-CATALYTIC SUBUNIT WDR4"/>
    <property type="match status" value="1"/>
</dbReference>
<dbReference type="PANTHER" id="PTHR16288">
    <property type="entry name" value="WD40 REPEAT PROTEIN 4"/>
    <property type="match status" value="1"/>
</dbReference>
<keyword evidence="4 6" id="KW-0677">Repeat</keyword>
<dbReference type="HAMAP" id="MF_03056">
    <property type="entry name" value="TRM82"/>
    <property type="match status" value="1"/>
</dbReference>
<feature type="region of interest" description="Disordered" evidence="7">
    <location>
        <begin position="545"/>
        <end position="565"/>
    </location>
</feature>
<sequence length="565" mass="62687">MVAAPFQTLCCVQPVEDRQPFLLAASGPLISTFDLKDGSLLGQWPPSQKKQNQNDTTANGDTSRPAKRQKLDGDALVELPREESEESIEIISERKKGERRKPKVEHTTLPNVSHIVVTSNGKTVISVTSEDKSVTVLDVQLGGILDLKSRRSMPKRICSVVLTPDEKNILVGDKFGDVYLLPLHPTDDWTPPAPRDDHQRRPFSPSATELTVHTKGNLEALKQQRLQKAPQSKRVGPQFEHKLLLGHVSLLTDVAITEIPIGLKTRQYILTADRDEHIRVSRGVRQAHIIENYCLGHHEFVSKLCIVPWNPELLVAGSGEPSLKVYRWQTGQLLDEELFKGDVKQDIVRCLGLEQGERSLDHLVVSNIWPIHHTVSGHSPRSTRPPHLLLAALEGVPIVLSYSLTDEGRLKHHQTLTVGGNVLDIGVGPALWEIVVSIDIIHKPGSMKILHPEEVPKTDYFETFALFSNLPNDTSVEGSQAVLSPEAELRWERSSLAMLLNDTASTVEKGNLPSETPQNDKDNINFSPAGEILYGLENLRKKRGQAAVEAEQEEMGEEEVVPPEA</sequence>
<protein>
    <submittedName>
        <fullName evidence="8">Uncharacterized protein</fullName>
    </submittedName>
</protein>
<dbReference type="OrthoDB" id="339900at2759"/>
<dbReference type="InterPro" id="IPR028884">
    <property type="entry name" value="Trm82"/>
</dbReference>
<evidence type="ECO:0000313" key="9">
    <source>
        <dbReference type="Proteomes" id="UP000019473"/>
    </source>
</evidence>
<dbReference type="GO" id="GO:0005829">
    <property type="term" value="C:cytosol"/>
    <property type="evidence" value="ECO:0007669"/>
    <property type="project" value="TreeGrafter"/>
</dbReference>
<dbReference type="EMBL" id="AMGW01000007">
    <property type="protein sequence ID" value="EXJ54560.1"/>
    <property type="molecule type" value="Genomic_DNA"/>
</dbReference>
<organism evidence="8 9">
    <name type="scientific">Cladophialophora yegresii CBS 114405</name>
    <dbReference type="NCBI Taxonomy" id="1182544"/>
    <lineage>
        <taxon>Eukaryota</taxon>
        <taxon>Fungi</taxon>
        <taxon>Dikarya</taxon>
        <taxon>Ascomycota</taxon>
        <taxon>Pezizomycotina</taxon>
        <taxon>Eurotiomycetes</taxon>
        <taxon>Chaetothyriomycetidae</taxon>
        <taxon>Chaetothyriales</taxon>
        <taxon>Herpotrichiellaceae</taxon>
        <taxon>Cladophialophora</taxon>
    </lineage>
</organism>
<name>W9VNI2_9EURO</name>
<evidence type="ECO:0000256" key="4">
    <source>
        <dbReference type="ARBA" id="ARBA00022737"/>
    </source>
</evidence>
<reference evidence="8 9" key="1">
    <citation type="submission" date="2013-03" db="EMBL/GenBank/DDBJ databases">
        <title>The Genome Sequence of Cladophialophora yegresii CBS 114405.</title>
        <authorList>
            <consortium name="The Broad Institute Genomics Platform"/>
            <person name="Cuomo C."/>
            <person name="de Hoog S."/>
            <person name="Gorbushina A."/>
            <person name="Walker B."/>
            <person name="Young S.K."/>
            <person name="Zeng Q."/>
            <person name="Gargeya S."/>
            <person name="Fitzgerald M."/>
            <person name="Haas B."/>
            <person name="Abouelleil A."/>
            <person name="Allen A.W."/>
            <person name="Alvarado L."/>
            <person name="Arachchi H.M."/>
            <person name="Berlin A.M."/>
            <person name="Chapman S.B."/>
            <person name="Gainer-Dewar J."/>
            <person name="Goldberg J."/>
            <person name="Griggs A."/>
            <person name="Gujja S."/>
            <person name="Hansen M."/>
            <person name="Howarth C."/>
            <person name="Imamovic A."/>
            <person name="Ireland A."/>
            <person name="Larimer J."/>
            <person name="McCowan C."/>
            <person name="Murphy C."/>
            <person name="Pearson M."/>
            <person name="Poon T.W."/>
            <person name="Priest M."/>
            <person name="Roberts A."/>
            <person name="Saif S."/>
            <person name="Shea T."/>
            <person name="Sisk P."/>
            <person name="Sykes S."/>
            <person name="Wortman J."/>
            <person name="Nusbaum C."/>
            <person name="Birren B."/>
        </authorList>
    </citation>
    <scope>NUCLEOTIDE SEQUENCE [LARGE SCALE GENOMIC DNA]</scope>
    <source>
        <strain evidence="8 9">CBS 114405</strain>
    </source>
</reference>
<dbReference type="HOGENOM" id="CLU_022082_0_0_1"/>
<evidence type="ECO:0000256" key="6">
    <source>
        <dbReference type="HAMAP-Rule" id="MF_03056"/>
    </source>
</evidence>
<dbReference type="InterPro" id="IPR036322">
    <property type="entry name" value="WD40_repeat_dom_sf"/>
</dbReference>
<keyword evidence="9" id="KW-1185">Reference proteome</keyword>
<dbReference type="eggNOG" id="KOG3914">
    <property type="taxonomic scope" value="Eukaryota"/>
</dbReference>
<comment type="pathway">
    <text evidence="6">tRNA modification; N(7)-methylguanine-tRNA biosynthesis.</text>
</comment>
<evidence type="ECO:0000313" key="8">
    <source>
        <dbReference type="EMBL" id="EXJ54560.1"/>
    </source>
</evidence>
<evidence type="ECO:0000256" key="1">
    <source>
        <dbReference type="ARBA" id="ARBA00004123"/>
    </source>
</evidence>
<proteinExistence type="inferred from homology"/>